<evidence type="ECO:0000313" key="2">
    <source>
        <dbReference type="Proteomes" id="UP000712600"/>
    </source>
</evidence>
<comment type="caution">
    <text evidence="1">The sequence shown here is derived from an EMBL/GenBank/DDBJ whole genome shotgun (WGS) entry which is preliminary data.</text>
</comment>
<name>A0A8S9Q9F3_BRACR</name>
<sequence length="387" mass="44948">MMRLRSYNPRPAPYRHGPDWRQSSTLVVSLGHPQPFVSPFIPSVLLPHGSSPYLSLPVECSFLRVHQVVSEPLNRHEKPESRRLAAEDWFVDPENQAQGLLLVTRRPLSYDLGPIFDEEEEQFDNPTQDSLLVTRRPLSYDLGPIFDEEAQLETIEKSDPKETKEAAKEELFQISTRTHFDDIFERYSHYSQPDPYILCFETLKEVEYAEKKLWTSLGKSNMEEGRVVTSDDLQYLEVWSFHPKEYDARNGTQRNHHMIDKVCHIGQQIEFFFLVGPDDLQYLEVWSFHPKEYDARNGTQRNHHMIDKVCHIGQQIEFFFLVGPVSHIRRQSSTLVVSLGHPQPFVSPFIPSILLPHGSSPYLSLPVECSFLRVHQQRLHKKKSTSS</sequence>
<protein>
    <submittedName>
        <fullName evidence="1">Uncharacterized protein</fullName>
    </submittedName>
</protein>
<proteinExistence type="predicted"/>
<dbReference type="Proteomes" id="UP000712600">
    <property type="component" value="Unassembled WGS sequence"/>
</dbReference>
<dbReference type="AlphaFoldDB" id="A0A8S9Q9F3"/>
<evidence type="ECO:0000313" key="1">
    <source>
        <dbReference type="EMBL" id="KAF3539239.1"/>
    </source>
</evidence>
<gene>
    <name evidence="1" type="ORF">F2Q69_00022891</name>
</gene>
<reference evidence="1" key="1">
    <citation type="submission" date="2019-12" db="EMBL/GenBank/DDBJ databases">
        <title>Genome sequencing and annotation of Brassica cretica.</title>
        <authorList>
            <person name="Studholme D.J."/>
            <person name="Sarris P."/>
        </authorList>
    </citation>
    <scope>NUCLEOTIDE SEQUENCE</scope>
    <source>
        <strain evidence="1">PFS-109/04</strain>
        <tissue evidence="1">Leaf</tissue>
    </source>
</reference>
<accession>A0A8S9Q9F3</accession>
<dbReference type="EMBL" id="QGKX02001290">
    <property type="protein sequence ID" value="KAF3539239.1"/>
    <property type="molecule type" value="Genomic_DNA"/>
</dbReference>
<organism evidence="1 2">
    <name type="scientific">Brassica cretica</name>
    <name type="common">Mustard</name>
    <dbReference type="NCBI Taxonomy" id="69181"/>
    <lineage>
        <taxon>Eukaryota</taxon>
        <taxon>Viridiplantae</taxon>
        <taxon>Streptophyta</taxon>
        <taxon>Embryophyta</taxon>
        <taxon>Tracheophyta</taxon>
        <taxon>Spermatophyta</taxon>
        <taxon>Magnoliopsida</taxon>
        <taxon>eudicotyledons</taxon>
        <taxon>Gunneridae</taxon>
        <taxon>Pentapetalae</taxon>
        <taxon>rosids</taxon>
        <taxon>malvids</taxon>
        <taxon>Brassicales</taxon>
        <taxon>Brassicaceae</taxon>
        <taxon>Brassiceae</taxon>
        <taxon>Brassica</taxon>
    </lineage>
</organism>